<reference evidence="1 2" key="1">
    <citation type="submission" date="2023-09" db="EMBL/GenBank/DDBJ databases">
        <authorList>
            <person name="Wang M."/>
        </authorList>
    </citation>
    <scope>NUCLEOTIDE SEQUENCE [LARGE SCALE GENOMIC DNA]</scope>
    <source>
        <strain evidence="1">GT-2023</strain>
        <tissue evidence="1">Liver</tissue>
    </source>
</reference>
<comment type="caution">
    <text evidence="1">The sequence shown here is derived from an EMBL/GenBank/DDBJ whole genome shotgun (WGS) entry which is preliminary data.</text>
</comment>
<organism evidence="1 2">
    <name type="scientific">Cirrhinus molitorella</name>
    <name type="common">mud carp</name>
    <dbReference type="NCBI Taxonomy" id="172907"/>
    <lineage>
        <taxon>Eukaryota</taxon>
        <taxon>Metazoa</taxon>
        <taxon>Chordata</taxon>
        <taxon>Craniata</taxon>
        <taxon>Vertebrata</taxon>
        <taxon>Euteleostomi</taxon>
        <taxon>Actinopterygii</taxon>
        <taxon>Neopterygii</taxon>
        <taxon>Teleostei</taxon>
        <taxon>Ostariophysi</taxon>
        <taxon>Cypriniformes</taxon>
        <taxon>Cyprinidae</taxon>
        <taxon>Labeoninae</taxon>
        <taxon>Labeonini</taxon>
        <taxon>Cirrhinus</taxon>
    </lineage>
</organism>
<dbReference type="Proteomes" id="UP001558613">
    <property type="component" value="Unassembled WGS sequence"/>
</dbReference>
<keyword evidence="2" id="KW-1185">Reference proteome</keyword>
<dbReference type="EMBL" id="JAYMGO010000007">
    <property type="protein sequence ID" value="KAL1271659.1"/>
    <property type="molecule type" value="Genomic_DNA"/>
</dbReference>
<name>A0ABR3N451_9TELE</name>
<protein>
    <submittedName>
        <fullName evidence="1">Uncharacterized protein</fullName>
    </submittedName>
</protein>
<evidence type="ECO:0000313" key="2">
    <source>
        <dbReference type="Proteomes" id="UP001558613"/>
    </source>
</evidence>
<proteinExistence type="predicted"/>
<gene>
    <name evidence="1" type="ORF">QQF64_030675</name>
</gene>
<accession>A0ABR3N451</accession>
<sequence length="220" mass="25229">MSTSATAIAMPSVVRRFKVCWQIQEDHVEHHLPWKNLYTILLMTLVKPGGIVLALEHILGYTSSKRDALCSVMPSWQRPTIVHEVSETHVSEGNERLKQANQPVPYIVYVDHRFNQHLINNNVANSKGKRALISEGSPAEVYVQLFPQVSCYLKINMDRAIYGQGRFRSFTYSLHQTLQADPQAGTNHERKMAQEVHCSRKQWLVMKERTITEALHMVHS</sequence>
<evidence type="ECO:0000313" key="1">
    <source>
        <dbReference type="EMBL" id="KAL1271659.1"/>
    </source>
</evidence>